<evidence type="ECO:0000313" key="2">
    <source>
        <dbReference type="EMBL" id="GGD80488.1"/>
    </source>
</evidence>
<sequence>MNDKAIVAEFFRCLGSDNDAAGLAALISADALVETHFSPEGQLTRFDGRDQILARFAGVRYTMASFGFHDIEVYATDRAGELFATCTSSGTHVDGRHYANGYCWQFRIVDGQIAYWREFYDPQKVVPFIEDIAIG</sequence>
<dbReference type="EMBL" id="BMIP01000009">
    <property type="protein sequence ID" value="GGD80488.1"/>
    <property type="molecule type" value="Genomic_DNA"/>
</dbReference>
<dbReference type="Pfam" id="PF12680">
    <property type="entry name" value="SnoaL_2"/>
    <property type="match status" value="1"/>
</dbReference>
<feature type="domain" description="SnoaL-like" evidence="1">
    <location>
        <begin position="7"/>
        <end position="116"/>
    </location>
</feature>
<dbReference type="AlphaFoldDB" id="A0A916Z8I4"/>
<dbReference type="InterPro" id="IPR032710">
    <property type="entry name" value="NTF2-like_dom_sf"/>
</dbReference>
<dbReference type="Proteomes" id="UP000612349">
    <property type="component" value="Unassembled WGS sequence"/>
</dbReference>
<gene>
    <name evidence="2" type="ORF">GCM10010990_32930</name>
</gene>
<name>A0A916Z8I4_9SPHN</name>
<dbReference type="SUPFAM" id="SSF54427">
    <property type="entry name" value="NTF2-like"/>
    <property type="match status" value="1"/>
</dbReference>
<dbReference type="RefSeq" id="WP_066770770.1">
    <property type="nucleotide sequence ID" value="NZ_BMIP01000009.1"/>
</dbReference>
<organism evidence="2 3">
    <name type="scientific">Croceicoccus mobilis</name>
    <dbReference type="NCBI Taxonomy" id="1703339"/>
    <lineage>
        <taxon>Bacteria</taxon>
        <taxon>Pseudomonadati</taxon>
        <taxon>Pseudomonadota</taxon>
        <taxon>Alphaproteobacteria</taxon>
        <taxon>Sphingomonadales</taxon>
        <taxon>Erythrobacteraceae</taxon>
        <taxon>Croceicoccus</taxon>
    </lineage>
</organism>
<evidence type="ECO:0000259" key="1">
    <source>
        <dbReference type="Pfam" id="PF12680"/>
    </source>
</evidence>
<reference evidence="2" key="2">
    <citation type="submission" date="2020-09" db="EMBL/GenBank/DDBJ databases">
        <authorList>
            <person name="Sun Q."/>
            <person name="Zhou Y."/>
        </authorList>
    </citation>
    <scope>NUCLEOTIDE SEQUENCE</scope>
    <source>
        <strain evidence="2">CGMCC 1.15360</strain>
    </source>
</reference>
<comment type="caution">
    <text evidence="2">The sequence shown here is derived from an EMBL/GenBank/DDBJ whole genome shotgun (WGS) entry which is preliminary data.</text>
</comment>
<dbReference type="Gene3D" id="3.10.450.50">
    <property type="match status" value="1"/>
</dbReference>
<protein>
    <recommendedName>
        <fullName evidence="1">SnoaL-like domain-containing protein</fullName>
    </recommendedName>
</protein>
<accession>A0A916Z8I4</accession>
<evidence type="ECO:0000313" key="3">
    <source>
        <dbReference type="Proteomes" id="UP000612349"/>
    </source>
</evidence>
<dbReference type="InterPro" id="IPR037401">
    <property type="entry name" value="SnoaL-like"/>
</dbReference>
<proteinExistence type="predicted"/>
<reference evidence="2" key="1">
    <citation type="journal article" date="2014" name="Int. J. Syst. Evol. Microbiol.">
        <title>Complete genome sequence of Corynebacterium casei LMG S-19264T (=DSM 44701T), isolated from a smear-ripened cheese.</title>
        <authorList>
            <consortium name="US DOE Joint Genome Institute (JGI-PGF)"/>
            <person name="Walter F."/>
            <person name="Albersmeier A."/>
            <person name="Kalinowski J."/>
            <person name="Ruckert C."/>
        </authorList>
    </citation>
    <scope>NUCLEOTIDE SEQUENCE</scope>
    <source>
        <strain evidence="2">CGMCC 1.15360</strain>
    </source>
</reference>
<keyword evidence="3" id="KW-1185">Reference proteome</keyword>